<name>A0A8H3YH06_9TREE</name>
<keyword evidence="1" id="KW-0175">Coiled coil</keyword>
<feature type="region of interest" description="Disordered" evidence="2">
    <location>
        <begin position="479"/>
        <end position="504"/>
    </location>
</feature>
<reference evidence="3" key="1">
    <citation type="submission" date="2020-07" db="EMBL/GenBank/DDBJ databases">
        <title>Draft Genome Sequence of a Deep-Sea Yeast, Naganishia (Cryptococcus) liquefaciens strain N6.</title>
        <authorList>
            <person name="Han Y.W."/>
            <person name="Kajitani R."/>
            <person name="Morimoto H."/>
            <person name="Parhat M."/>
            <person name="Tsubouchi H."/>
            <person name="Bakenova O."/>
            <person name="Ogata M."/>
            <person name="Argunhan B."/>
            <person name="Aoki R."/>
            <person name="Kajiwara S."/>
            <person name="Itoh T."/>
            <person name="Iwasaki H."/>
        </authorList>
    </citation>
    <scope>NUCLEOTIDE SEQUENCE</scope>
    <source>
        <strain evidence="3">N6</strain>
    </source>
</reference>
<protein>
    <recommendedName>
        <fullName evidence="5">Chromo domain-containing protein</fullName>
    </recommendedName>
</protein>
<feature type="compositionally biased region" description="Basic and acidic residues" evidence="2">
    <location>
        <begin position="345"/>
        <end position="361"/>
    </location>
</feature>
<feature type="compositionally biased region" description="Basic and acidic residues" evidence="2">
    <location>
        <begin position="379"/>
        <end position="388"/>
    </location>
</feature>
<feature type="compositionally biased region" description="Basic and acidic residues" evidence="2">
    <location>
        <begin position="240"/>
        <end position="267"/>
    </location>
</feature>
<feature type="region of interest" description="Disordered" evidence="2">
    <location>
        <begin position="683"/>
        <end position="717"/>
    </location>
</feature>
<evidence type="ECO:0000256" key="1">
    <source>
        <dbReference type="SAM" id="Coils"/>
    </source>
</evidence>
<sequence>MGSQRASQRRVIASPPEEEVAELASSSGSEEEQEWEARAILDERTIPNPDYKRSKSSIHSSRFKRAGSRTITQYLIDWEGFNPETGERWEPSWENGDGATQGLIDEWMKRKETDPEVVGRYTRNVEEKKRRAAAKEKFQRKGLAGQSVTPKKASTGRATSGSAVKAAGQIDVPAKGVIVEHERDSDSPSTSRSITSERRKRRNIVTSPISPDDDAETENSQDLRRKGSTSRRQVEAVAGKADRASSSKRERGARDETKRIEEVADSRRQKRRQQLSDASPAIAGKRKRSSPSSERGSIPAGPEEDTVSHPNTSKAGSESREPPRDGESRKAKKRKLLVNNGNAGAEKDNVSARADRARQEKSSGGTEDDASRVLNSVDASKKSRRADGVEINTQTERITGRRKAELIYNHPLRTQLPKQSAEPSPDVNRSQVTNSPSIVGDSQPALNSSGESLESHTSQRTPSDLGRSDAVRRLAISRATNQASLVSPKLPRQEHESPSLRVNAEAGPSRLAGASAAPHAASMDVDQEFVPNSLFAMHSHTDQDDSSDMPQSQAIALQRAIDLLMMEENFLEREQAARSPLSTSEPIVEADFPASEAEPLLGPAVESIADGDAALEESAGKEKESSKRGARKPFAAVDDFTAQAQSAAFSPSIPAQTAATSKLLHPLPQIAPSVFRDAGIAGTQKSSLNTQPDSIHDFDSPRRNTGDQESAATSTVQVNERDVATNATTETEVIIEQIISQMPAASAETCGQPREGHELQVPNLGDVWSELLNNATIDPSMLGKSPGAMVDEQMSSSEDNSYRSDENAPPEVPVQSTTAGVAANASSSHPDLLIANAKLQVLKSDLARSRLESKQLEVQVQALKADLQASNDSHADSYSQSDSFHELEEQVKTLKTDLEKINDKYIDARSQWDFYKDLYDRAGGTTMRLKRENEELAEDNVKLKAHVVTGLKQKQLFLDSFVEAKDREIEQLKAQNEMLLQQAQKTDKLREYASRLPQVEAHLRQLEAERAACPKCSRHLDSQILDDSDTEYQPHKKIVVIADTERRSARSRSRAEQEAAAPKAVERYVPVKSVLHVPEQALQSVEARRKLPMTDLRRWAHDRDIVVSAEAPPQTQLGLDIAEVGTVHICKWRPEHGNSCCALFANIEDLANHALTHLLTGQESSR</sequence>
<dbReference type="OrthoDB" id="3647690at2759"/>
<accession>A0A8H3YH06</accession>
<dbReference type="AlphaFoldDB" id="A0A8H3YH06"/>
<evidence type="ECO:0008006" key="5">
    <source>
        <dbReference type="Google" id="ProtNLM"/>
    </source>
</evidence>
<evidence type="ECO:0000313" key="4">
    <source>
        <dbReference type="Proteomes" id="UP000620104"/>
    </source>
</evidence>
<feature type="compositionally biased region" description="Polar residues" evidence="2">
    <location>
        <begin position="814"/>
        <end position="823"/>
    </location>
</feature>
<feature type="compositionally biased region" description="Basic and acidic residues" evidence="2">
    <location>
        <begin position="35"/>
        <end position="53"/>
    </location>
</feature>
<feature type="compositionally biased region" description="Polar residues" evidence="2">
    <location>
        <begin position="416"/>
        <end position="437"/>
    </location>
</feature>
<dbReference type="SUPFAM" id="SSF54160">
    <property type="entry name" value="Chromo domain-like"/>
    <property type="match status" value="1"/>
</dbReference>
<comment type="caution">
    <text evidence="3">The sequence shown here is derived from an EMBL/GenBank/DDBJ whole genome shotgun (WGS) entry which is preliminary data.</text>
</comment>
<feature type="region of interest" description="Disordered" evidence="2">
    <location>
        <begin position="779"/>
        <end position="823"/>
    </location>
</feature>
<feature type="region of interest" description="Disordered" evidence="2">
    <location>
        <begin position="122"/>
        <end position="467"/>
    </location>
</feature>
<dbReference type="Gene3D" id="2.40.50.40">
    <property type="match status" value="1"/>
</dbReference>
<gene>
    <name evidence="3" type="ORF">NliqN6_5255</name>
</gene>
<feature type="compositionally biased region" description="Polar residues" evidence="2">
    <location>
        <begin position="707"/>
        <end position="717"/>
    </location>
</feature>
<keyword evidence="4" id="KW-1185">Reference proteome</keyword>
<dbReference type="Proteomes" id="UP000620104">
    <property type="component" value="Unassembled WGS sequence"/>
</dbReference>
<feature type="compositionally biased region" description="Polar residues" evidence="2">
    <location>
        <begin position="683"/>
        <end position="693"/>
    </location>
</feature>
<feature type="compositionally biased region" description="Basic and acidic residues" evidence="2">
    <location>
        <begin position="123"/>
        <end position="139"/>
    </location>
</feature>
<dbReference type="EMBL" id="BLZA01000032">
    <property type="protein sequence ID" value="GHJ88853.1"/>
    <property type="molecule type" value="Genomic_DNA"/>
</dbReference>
<feature type="compositionally biased region" description="Basic and acidic residues" evidence="2">
    <location>
        <begin position="317"/>
        <end position="329"/>
    </location>
</feature>
<evidence type="ECO:0000256" key="2">
    <source>
        <dbReference type="SAM" id="MobiDB-lite"/>
    </source>
</evidence>
<feature type="compositionally biased region" description="Polar residues" evidence="2">
    <location>
        <begin position="444"/>
        <end position="462"/>
    </location>
</feature>
<proteinExistence type="predicted"/>
<feature type="compositionally biased region" description="Basic and acidic residues" evidence="2">
    <location>
        <begin position="694"/>
        <end position="706"/>
    </location>
</feature>
<feature type="coiled-coil region" evidence="1">
    <location>
        <begin position="839"/>
        <end position="1009"/>
    </location>
</feature>
<feature type="region of interest" description="Disordered" evidence="2">
    <location>
        <begin position="1"/>
        <end position="64"/>
    </location>
</feature>
<evidence type="ECO:0000313" key="3">
    <source>
        <dbReference type="EMBL" id="GHJ88853.1"/>
    </source>
</evidence>
<dbReference type="InterPro" id="IPR016197">
    <property type="entry name" value="Chromo-like_dom_sf"/>
</dbReference>
<organism evidence="3 4">
    <name type="scientific">Naganishia liquefaciens</name>
    <dbReference type="NCBI Taxonomy" id="104408"/>
    <lineage>
        <taxon>Eukaryota</taxon>
        <taxon>Fungi</taxon>
        <taxon>Dikarya</taxon>
        <taxon>Basidiomycota</taxon>
        <taxon>Agaricomycotina</taxon>
        <taxon>Tremellomycetes</taxon>
        <taxon>Filobasidiales</taxon>
        <taxon>Filobasidiaceae</taxon>
        <taxon>Naganishia</taxon>
    </lineage>
</organism>